<dbReference type="SUPFAM" id="SSF52402">
    <property type="entry name" value="Adenine nucleotide alpha hydrolases-like"/>
    <property type="match status" value="1"/>
</dbReference>
<dbReference type="GO" id="GO:0005524">
    <property type="term" value="F:ATP binding"/>
    <property type="evidence" value="ECO:0007669"/>
    <property type="project" value="UniProtKB-UniRule"/>
</dbReference>
<dbReference type="InterPro" id="IPR025777">
    <property type="entry name" value="GMPS_ATP_PPase_dom"/>
</dbReference>
<dbReference type="PANTHER" id="PTHR11922">
    <property type="entry name" value="GMP SYNTHASE-RELATED"/>
    <property type="match status" value="1"/>
</dbReference>
<keyword evidence="5 7" id="KW-0067">ATP-binding</keyword>
<name>A0A553PR07_TIGCA</name>
<dbReference type="GO" id="GO:0005829">
    <property type="term" value="C:cytosol"/>
    <property type="evidence" value="ECO:0007669"/>
    <property type="project" value="TreeGrafter"/>
</dbReference>
<feature type="region of interest" description="Disordered" evidence="8">
    <location>
        <begin position="1"/>
        <end position="20"/>
    </location>
</feature>
<dbReference type="Proteomes" id="UP000318571">
    <property type="component" value="Chromosome 6"/>
</dbReference>
<evidence type="ECO:0000256" key="8">
    <source>
        <dbReference type="SAM" id="MobiDB-lite"/>
    </source>
</evidence>
<evidence type="ECO:0000256" key="3">
    <source>
        <dbReference type="ARBA" id="ARBA00022749"/>
    </source>
</evidence>
<evidence type="ECO:0000256" key="7">
    <source>
        <dbReference type="PROSITE-ProRule" id="PRU00886"/>
    </source>
</evidence>
<keyword evidence="6" id="KW-0315">Glutamine amidotransferase</keyword>
<dbReference type="PROSITE" id="PS51553">
    <property type="entry name" value="GMPS_ATP_PPASE"/>
    <property type="match status" value="1"/>
</dbReference>
<dbReference type="InterPro" id="IPR017926">
    <property type="entry name" value="GATASE"/>
</dbReference>
<feature type="binding site" evidence="7">
    <location>
        <begin position="247"/>
        <end position="253"/>
    </location>
    <ligand>
        <name>ATP</name>
        <dbReference type="ChEBI" id="CHEBI:30616"/>
    </ligand>
</feature>
<proteinExistence type="predicted"/>
<dbReference type="GO" id="GO:0003921">
    <property type="term" value="F:GMP synthase activity"/>
    <property type="evidence" value="ECO:0007669"/>
    <property type="project" value="InterPro"/>
</dbReference>
<feature type="domain" description="GMPS ATP-PPase" evidence="9">
    <location>
        <begin position="220"/>
        <end position="301"/>
    </location>
</feature>
<evidence type="ECO:0000313" key="10">
    <source>
        <dbReference type="EMBL" id="TRY80118.1"/>
    </source>
</evidence>
<dbReference type="NCBIfam" id="TIGR00888">
    <property type="entry name" value="guaA_Nterm"/>
    <property type="match status" value="1"/>
</dbReference>
<keyword evidence="1" id="KW-0436">Ligase</keyword>
<evidence type="ECO:0000256" key="6">
    <source>
        <dbReference type="ARBA" id="ARBA00022962"/>
    </source>
</evidence>
<comment type="caution">
    <text evidence="10">The sequence shown here is derived from an EMBL/GenBank/DDBJ whole genome shotgun (WGS) entry which is preliminary data.</text>
</comment>
<evidence type="ECO:0000259" key="9">
    <source>
        <dbReference type="PROSITE" id="PS51553"/>
    </source>
</evidence>
<gene>
    <name evidence="10" type="ORF">TCAL_14820</name>
</gene>
<dbReference type="InterPro" id="IPR029062">
    <property type="entry name" value="Class_I_gatase-like"/>
</dbReference>
<dbReference type="STRING" id="6832.A0A553PR07"/>
<dbReference type="Pfam" id="PF02540">
    <property type="entry name" value="NAD_synthase"/>
    <property type="match status" value="1"/>
</dbReference>
<dbReference type="PANTHER" id="PTHR11922:SF2">
    <property type="entry name" value="GMP SYNTHASE [GLUTAMINE-HYDROLYZING]"/>
    <property type="match status" value="1"/>
</dbReference>
<keyword evidence="2 7" id="KW-0547">Nucleotide-binding</keyword>
<evidence type="ECO:0000256" key="1">
    <source>
        <dbReference type="ARBA" id="ARBA00022598"/>
    </source>
</evidence>
<protein>
    <recommendedName>
        <fullName evidence="9">GMPS ATP-PPase domain-containing protein</fullName>
    </recommendedName>
</protein>
<sequence>MSPTTPAGADVLPGDEVAGADAPGSRVDQVIILDCGSQFGKVIDRKCRELQVQTVVAPLETTSAYHIKEAGYRAIIVSGGPKSVYAADAPRYDPDLFRIDLPVLGICYGMQMINKEFGGTVLKKDIREDGQTDIEIDSKCSLFKGLDKKQNVLLTHGDSLDRVAENYKTIATSGSLIAAIANEKNKIFGVQFHPEVDLTDNGRAMLKNFLYDVCGLSGNFTIQDRKEKCIQYIKNKVGPHKVLMLLSGGVDSTVCAALLNEALNKDQVIAIHIDNGFMRKGESEQVKESLEKIGLPVMGES</sequence>
<accession>A0A553PR07</accession>
<keyword evidence="4 7" id="KW-0658">Purine biosynthesis</keyword>
<dbReference type="FunFam" id="3.40.50.880:FF:000013">
    <property type="entry name" value="GMP synthase [glutamine-hydrolyzing]"/>
    <property type="match status" value="1"/>
</dbReference>
<dbReference type="InterPro" id="IPR004739">
    <property type="entry name" value="GMP_synth_GATase"/>
</dbReference>
<organism evidence="10 11">
    <name type="scientific">Tigriopus californicus</name>
    <name type="common">Marine copepod</name>
    <dbReference type="NCBI Taxonomy" id="6832"/>
    <lineage>
        <taxon>Eukaryota</taxon>
        <taxon>Metazoa</taxon>
        <taxon>Ecdysozoa</taxon>
        <taxon>Arthropoda</taxon>
        <taxon>Crustacea</taxon>
        <taxon>Multicrustacea</taxon>
        <taxon>Hexanauplia</taxon>
        <taxon>Copepoda</taxon>
        <taxon>Harpacticoida</taxon>
        <taxon>Harpacticidae</taxon>
        <taxon>Tigriopus</taxon>
    </lineage>
</organism>
<dbReference type="Gene3D" id="3.40.50.620">
    <property type="entry name" value="HUPs"/>
    <property type="match status" value="1"/>
</dbReference>
<dbReference type="PRINTS" id="PR00096">
    <property type="entry name" value="GATASE"/>
</dbReference>
<evidence type="ECO:0000256" key="4">
    <source>
        <dbReference type="ARBA" id="ARBA00022755"/>
    </source>
</evidence>
<dbReference type="EMBL" id="VCGU01000002">
    <property type="protein sequence ID" value="TRY80118.1"/>
    <property type="molecule type" value="Genomic_DNA"/>
</dbReference>
<dbReference type="CDD" id="cd01742">
    <property type="entry name" value="GATase1_GMP_Synthase"/>
    <property type="match status" value="1"/>
</dbReference>
<dbReference type="InterPro" id="IPR022310">
    <property type="entry name" value="NAD/GMP_synthase"/>
</dbReference>
<dbReference type="PROSITE" id="PS51273">
    <property type="entry name" value="GATASE_TYPE_1"/>
    <property type="match status" value="1"/>
</dbReference>
<dbReference type="Gene3D" id="3.40.50.880">
    <property type="match status" value="1"/>
</dbReference>
<dbReference type="PRINTS" id="PR00097">
    <property type="entry name" value="ANTSNTHASEII"/>
</dbReference>
<keyword evidence="3 7" id="KW-0332">GMP biosynthesis</keyword>
<dbReference type="InterPro" id="IPR014729">
    <property type="entry name" value="Rossmann-like_a/b/a_fold"/>
</dbReference>
<evidence type="ECO:0000256" key="5">
    <source>
        <dbReference type="ARBA" id="ARBA00022840"/>
    </source>
</evidence>
<evidence type="ECO:0000313" key="11">
    <source>
        <dbReference type="Proteomes" id="UP000318571"/>
    </source>
</evidence>
<keyword evidence="11" id="KW-1185">Reference proteome</keyword>
<dbReference type="AlphaFoldDB" id="A0A553PR07"/>
<dbReference type="Pfam" id="PF00117">
    <property type="entry name" value="GATase"/>
    <property type="match status" value="1"/>
</dbReference>
<dbReference type="OMA" id="ESHMDEV"/>
<evidence type="ECO:0000256" key="2">
    <source>
        <dbReference type="ARBA" id="ARBA00022741"/>
    </source>
</evidence>
<dbReference type="SUPFAM" id="SSF52317">
    <property type="entry name" value="Class I glutamine amidotransferase-like"/>
    <property type="match status" value="1"/>
</dbReference>
<reference evidence="10 11" key="1">
    <citation type="journal article" date="2018" name="Nat. Ecol. Evol.">
        <title>Genomic signatures of mitonuclear coevolution across populations of Tigriopus californicus.</title>
        <authorList>
            <person name="Barreto F.S."/>
            <person name="Watson E.T."/>
            <person name="Lima T.G."/>
            <person name="Willett C.S."/>
            <person name="Edmands S."/>
            <person name="Li W."/>
            <person name="Burton R.S."/>
        </authorList>
    </citation>
    <scope>NUCLEOTIDE SEQUENCE [LARGE SCALE GENOMIC DNA]</scope>
    <source>
        <strain evidence="10 11">San Diego</strain>
    </source>
</reference>